<proteinExistence type="predicted"/>
<protein>
    <submittedName>
        <fullName evidence="1">Uncharacterized protein</fullName>
    </submittedName>
</protein>
<evidence type="ECO:0000313" key="2">
    <source>
        <dbReference type="Proteomes" id="UP000316726"/>
    </source>
</evidence>
<sequence>MATSGDRYVAHVGENVQVSTSLKIPNNIKVRKKIDVWPVKVSAGLDYNFEKEEVRWVASCKDKILGGRVLLDLNQKTVNYRKDFYVTGGPSFCVQVQCPYTRTETGGFHKPTVGINFLSGRGNRRVMSVGPNSFDWRTKVPISRRFRAEVCGNVKLPMLRPQYTLGSGDATSVFDVEGRFEVHVAEVNALVYV</sequence>
<dbReference type="AlphaFoldDB" id="A0A5B8MMU7"/>
<dbReference type="Proteomes" id="UP000316726">
    <property type="component" value="Chromosome 4"/>
</dbReference>
<dbReference type="OrthoDB" id="509436at2759"/>
<reference evidence="1 2" key="1">
    <citation type="submission" date="2018-07" db="EMBL/GenBank/DDBJ databases">
        <title>The complete nuclear genome of the prasinophyte Chloropicon primus (CCMP1205).</title>
        <authorList>
            <person name="Pombert J.-F."/>
            <person name="Otis C."/>
            <person name="Turmel M."/>
            <person name="Lemieux C."/>
        </authorList>
    </citation>
    <scope>NUCLEOTIDE SEQUENCE [LARGE SCALE GENOMIC DNA]</scope>
    <source>
        <strain evidence="1 2">CCMP1205</strain>
    </source>
</reference>
<organism evidence="1 2">
    <name type="scientific">Chloropicon primus</name>
    <dbReference type="NCBI Taxonomy" id="1764295"/>
    <lineage>
        <taxon>Eukaryota</taxon>
        <taxon>Viridiplantae</taxon>
        <taxon>Chlorophyta</taxon>
        <taxon>Chloropicophyceae</taxon>
        <taxon>Chloropicales</taxon>
        <taxon>Chloropicaceae</taxon>
        <taxon>Chloropicon</taxon>
    </lineage>
</organism>
<gene>
    <name evidence="1" type="ORF">A3770_04p34530</name>
</gene>
<keyword evidence="2" id="KW-1185">Reference proteome</keyword>
<accession>A0A5B8MMU7</accession>
<name>A0A5B8MMU7_9CHLO</name>
<evidence type="ECO:0000313" key="1">
    <source>
        <dbReference type="EMBL" id="QDZ20935.1"/>
    </source>
</evidence>
<dbReference type="EMBL" id="CP031037">
    <property type="protein sequence ID" value="QDZ20935.1"/>
    <property type="molecule type" value="Genomic_DNA"/>
</dbReference>